<keyword evidence="4" id="KW-1185">Reference proteome</keyword>
<name>A0A927BDR6_9BACT</name>
<evidence type="ECO:0000256" key="1">
    <source>
        <dbReference type="SAM" id="MobiDB-lite"/>
    </source>
</evidence>
<dbReference type="InterPro" id="IPR002513">
    <property type="entry name" value="Tn3_Tnp_DDE_dom"/>
</dbReference>
<proteinExistence type="predicted"/>
<evidence type="ECO:0000313" key="4">
    <source>
        <dbReference type="Proteomes" id="UP000612233"/>
    </source>
</evidence>
<dbReference type="Pfam" id="PF01526">
    <property type="entry name" value="DDE_Tnp_Tn3"/>
    <property type="match status" value="1"/>
</dbReference>
<dbReference type="EMBL" id="JACXAD010000010">
    <property type="protein sequence ID" value="MBD2768420.1"/>
    <property type="molecule type" value="Genomic_DNA"/>
</dbReference>
<accession>A0A927BDR6</accession>
<dbReference type="GO" id="GO:0006313">
    <property type="term" value="P:DNA transposition"/>
    <property type="evidence" value="ECO:0007669"/>
    <property type="project" value="InterPro"/>
</dbReference>
<dbReference type="AlphaFoldDB" id="A0A927BDR6"/>
<comment type="caution">
    <text evidence="3">The sequence shown here is derived from an EMBL/GenBank/DDBJ whole genome shotgun (WGS) entry which is preliminary data.</text>
</comment>
<dbReference type="GO" id="GO:0004803">
    <property type="term" value="F:transposase activity"/>
    <property type="evidence" value="ECO:0007669"/>
    <property type="project" value="InterPro"/>
</dbReference>
<evidence type="ECO:0000259" key="2">
    <source>
        <dbReference type="Pfam" id="PF01526"/>
    </source>
</evidence>
<evidence type="ECO:0000313" key="3">
    <source>
        <dbReference type="EMBL" id="MBD2768420.1"/>
    </source>
</evidence>
<feature type="domain" description="Tn3 transposase DDE" evidence="2">
    <location>
        <begin position="1"/>
        <end position="42"/>
    </location>
</feature>
<feature type="region of interest" description="Disordered" evidence="1">
    <location>
        <begin position="32"/>
        <end position="67"/>
    </location>
</feature>
<organism evidence="3 4">
    <name type="scientific">Hymenobacter montanus</name>
    <dbReference type="NCBI Taxonomy" id="2771359"/>
    <lineage>
        <taxon>Bacteria</taxon>
        <taxon>Pseudomonadati</taxon>
        <taxon>Bacteroidota</taxon>
        <taxon>Cytophagia</taxon>
        <taxon>Cytophagales</taxon>
        <taxon>Hymenobacteraceae</taxon>
        <taxon>Hymenobacter</taxon>
    </lineage>
</organism>
<gene>
    <name evidence="3" type="ORF">IC235_11005</name>
</gene>
<reference evidence="3" key="1">
    <citation type="submission" date="2020-09" db="EMBL/GenBank/DDBJ databases">
        <authorList>
            <person name="Kim M.K."/>
        </authorList>
    </citation>
    <scope>NUCLEOTIDE SEQUENCE</scope>
    <source>
        <strain evidence="3">BT664</strain>
    </source>
</reference>
<protein>
    <submittedName>
        <fullName evidence="3">Tn3 family transposase</fullName>
    </submittedName>
</protein>
<sequence>MREDTLKRATTRLVNYQHRQWLAQHWGGGTLSSSDGQRFPVSGKIPFTPTPPTSTLSSAAGPFPPLRAPPRTCSTRCWATKRRCPCSSTPPIRPTCWSMACVP</sequence>
<dbReference type="Proteomes" id="UP000612233">
    <property type="component" value="Unassembled WGS sequence"/>
</dbReference>